<comment type="pathway">
    <text evidence="4">Nitrogen metabolism; nitrate reduction (assimilation).</text>
</comment>
<dbReference type="InterPro" id="IPR023753">
    <property type="entry name" value="FAD/NAD-binding_dom"/>
</dbReference>
<dbReference type="GO" id="GO:0046872">
    <property type="term" value="F:metal ion binding"/>
    <property type="evidence" value="ECO:0007669"/>
    <property type="project" value="UniProtKB-KW"/>
</dbReference>
<keyword evidence="12" id="KW-0411">Iron-sulfur</keyword>
<evidence type="ECO:0000256" key="9">
    <source>
        <dbReference type="ARBA" id="ARBA00022827"/>
    </source>
</evidence>
<dbReference type="Pfam" id="PF07992">
    <property type="entry name" value="Pyr_redox_2"/>
    <property type="match status" value="1"/>
</dbReference>
<dbReference type="InterPro" id="IPR052034">
    <property type="entry name" value="NasD-like"/>
</dbReference>
<evidence type="ECO:0000256" key="8">
    <source>
        <dbReference type="ARBA" id="ARBA00022723"/>
    </source>
</evidence>
<dbReference type="Pfam" id="PF18267">
    <property type="entry name" value="Rubredoxin_C"/>
    <property type="match status" value="1"/>
</dbReference>
<reference evidence="18" key="1">
    <citation type="submission" date="2017-09" db="EMBL/GenBank/DDBJ databases">
        <title>Genome sequence of Nannocystis excedens DSM 71.</title>
        <authorList>
            <person name="Blom J."/>
        </authorList>
    </citation>
    <scope>NUCLEOTIDE SEQUENCE [LARGE SCALE GENOMIC DNA]</scope>
    <source>
        <strain evidence="18">type strain: E19</strain>
    </source>
</reference>
<feature type="domain" description="NADH-rubredoxin oxidoreductase C-terminal" evidence="16">
    <location>
        <begin position="340"/>
        <end position="410"/>
    </location>
</feature>
<evidence type="ECO:0000256" key="1">
    <source>
        <dbReference type="ARBA" id="ARBA00001929"/>
    </source>
</evidence>
<evidence type="ECO:0000256" key="5">
    <source>
        <dbReference type="ARBA" id="ARBA00010429"/>
    </source>
</evidence>
<dbReference type="GO" id="GO:0008942">
    <property type="term" value="F:nitrite reductase [NAD(P)H] activity"/>
    <property type="evidence" value="ECO:0007669"/>
    <property type="project" value="UniProtKB-EC"/>
</dbReference>
<proteinExistence type="inferred from homology"/>
<dbReference type="KEGG" id="hdi:HDIA_1248"/>
<dbReference type="Gene3D" id="3.50.50.60">
    <property type="entry name" value="FAD/NAD(P)-binding domain"/>
    <property type="match status" value="2"/>
</dbReference>
<keyword evidence="6" id="KW-0349">Heme</keyword>
<dbReference type="InterPro" id="IPR041575">
    <property type="entry name" value="Rubredoxin_C"/>
</dbReference>
<dbReference type="OrthoDB" id="9768666at2"/>
<dbReference type="PRINTS" id="PR00368">
    <property type="entry name" value="FADPNR"/>
</dbReference>
<dbReference type="RefSeq" id="WP_099555366.1">
    <property type="nucleotide sequence ID" value="NZ_LT960614.1"/>
</dbReference>
<keyword evidence="13" id="KW-1133">Transmembrane helix</keyword>
<feature type="domain" description="BFD-like [2Fe-2S]-binding" evidence="14">
    <location>
        <begin position="443"/>
        <end position="490"/>
    </location>
</feature>
<evidence type="ECO:0000256" key="11">
    <source>
        <dbReference type="ARBA" id="ARBA00023004"/>
    </source>
</evidence>
<keyword evidence="8" id="KW-0479">Metal-binding</keyword>
<comment type="similarity">
    <text evidence="5">Belongs to the nitrite and sulfite reductase 4Fe-4S domain family.</text>
</comment>
<keyword evidence="10 17" id="KW-0560">Oxidoreductase</keyword>
<evidence type="ECO:0000313" key="18">
    <source>
        <dbReference type="Proteomes" id="UP000223606"/>
    </source>
</evidence>
<evidence type="ECO:0000259" key="14">
    <source>
        <dbReference type="Pfam" id="PF04324"/>
    </source>
</evidence>
<evidence type="ECO:0000259" key="16">
    <source>
        <dbReference type="Pfam" id="PF18267"/>
    </source>
</evidence>
<dbReference type="Pfam" id="PF04324">
    <property type="entry name" value="Fer2_BFD"/>
    <property type="match status" value="1"/>
</dbReference>
<evidence type="ECO:0000256" key="3">
    <source>
        <dbReference type="ARBA" id="ARBA00001974"/>
    </source>
</evidence>
<dbReference type="InterPro" id="IPR041854">
    <property type="entry name" value="BFD-like_2Fe2S-bd_dom_sf"/>
</dbReference>
<evidence type="ECO:0000256" key="12">
    <source>
        <dbReference type="ARBA" id="ARBA00023014"/>
    </source>
</evidence>
<feature type="transmembrane region" description="Helical" evidence="13">
    <location>
        <begin position="655"/>
        <end position="677"/>
    </location>
</feature>
<feature type="domain" description="FAD/NAD(P)-binding" evidence="15">
    <location>
        <begin position="34"/>
        <end position="314"/>
    </location>
</feature>
<dbReference type="PANTHER" id="PTHR43809">
    <property type="entry name" value="NITRITE REDUCTASE (NADH) LARGE SUBUNIT"/>
    <property type="match status" value="1"/>
</dbReference>
<name>A0A2C9D3M9_9HYPH</name>
<keyword evidence="13" id="KW-0472">Membrane</keyword>
<dbReference type="InterPro" id="IPR016156">
    <property type="entry name" value="FAD/NAD-linked_Rdtase_dimer_sf"/>
</dbReference>
<evidence type="ECO:0000256" key="7">
    <source>
        <dbReference type="ARBA" id="ARBA00022630"/>
    </source>
</evidence>
<feature type="transmembrane region" description="Helical" evidence="13">
    <location>
        <begin position="612"/>
        <end position="634"/>
    </location>
</feature>
<feature type="transmembrane region" description="Helical" evidence="13">
    <location>
        <begin position="580"/>
        <end position="600"/>
    </location>
</feature>
<evidence type="ECO:0000256" key="4">
    <source>
        <dbReference type="ARBA" id="ARBA00005096"/>
    </source>
</evidence>
<keyword evidence="7" id="KW-0285">Flavoprotein</keyword>
<organism evidence="17 18">
    <name type="scientific">Hartmannibacter diazotrophicus</name>
    <dbReference type="NCBI Taxonomy" id="1482074"/>
    <lineage>
        <taxon>Bacteria</taxon>
        <taxon>Pseudomonadati</taxon>
        <taxon>Pseudomonadota</taxon>
        <taxon>Alphaproteobacteria</taxon>
        <taxon>Hyphomicrobiales</taxon>
        <taxon>Pleomorphomonadaceae</taxon>
        <taxon>Hartmannibacter</taxon>
    </lineage>
</organism>
<evidence type="ECO:0000256" key="2">
    <source>
        <dbReference type="ARBA" id="ARBA00001966"/>
    </source>
</evidence>
<evidence type="ECO:0000256" key="10">
    <source>
        <dbReference type="ARBA" id="ARBA00023002"/>
    </source>
</evidence>
<comment type="cofactor">
    <cofactor evidence="3">
        <name>FAD</name>
        <dbReference type="ChEBI" id="CHEBI:57692"/>
    </cofactor>
</comment>
<dbReference type="PRINTS" id="PR00469">
    <property type="entry name" value="PNDRDTASEII"/>
</dbReference>
<dbReference type="GO" id="GO:0051536">
    <property type="term" value="F:iron-sulfur cluster binding"/>
    <property type="evidence" value="ECO:0007669"/>
    <property type="project" value="UniProtKB-KW"/>
</dbReference>
<dbReference type="Gene3D" id="3.30.390.30">
    <property type="match status" value="1"/>
</dbReference>
<sequence length="679" mass="72621">MTMAASLGIDITPDVAPPAFVDAGAITAAPDAPVIVAGAGPVGVRIAQELSRKGKRVVIFNAERWKPYNRVKLTPLLAGDSQLGQVNLPERFPGPGRVDRYDGVSIVDVDRENHRILTSTGRTMDYSKLVLALGSRAFIPGIPGKDLTGVYAFRNLSDTEALIARSMSARKVIVIGGGLLGLEAARGMSRRGAHVTVVEHESRLMPRQLDEAGGAALKARIEALGVTVRTGERIKSIDGTARVEGVTLGDDSSLAADTVIVCTGVRANTQLPSAIGLHFNRGVMVDDEMRTSDPDIYAVGECAEHAGMVYGLVGPGFDQAIAAAASITGQPVPYEGSVLATKLKILGVDVFSIGDFESIAQQPGVGSHVFADAEQGLYRRLFVDRGRIVAALGVGDWPEATRLQQAVTRRARIGFLTLRSFSRTGRLWREAEDGPGAWPREAIVCNCTGVTKGAILDAVTMGATTLDEVRSATSANSVCGTCTMHVQDLLGAGDARPEPVRWWKWLVGLSSAAGIMALASWTLPRIALPEHFVIGELLTKLWFDTIFKQWSGYILLGLTAAAAILGLRKRIRLFSKLGGYNGWRLVHLAIGLSAAGVLVWHTGFRLGSNLNFWLMASFLTALLFGALAGLVTGGEHELRERDLVGSKSAPQKLPTWIHILALWPLPVLILAHILAVYSY</sequence>
<dbReference type="SUPFAM" id="SSF51905">
    <property type="entry name" value="FAD/NAD(P)-binding domain"/>
    <property type="match status" value="1"/>
</dbReference>
<protein>
    <submittedName>
        <fullName evidence="17">Nitrite reductase [NAD(P)H]</fullName>
        <ecNumber evidence="17">1.7.1.4</ecNumber>
    </submittedName>
</protein>
<accession>A0A2C9D3M9</accession>
<dbReference type="PANTHER" id="PTHR43809:SF1">
    <property type="entry name" value="NITRITE REDUCTASE (NADH) LARGE SUBUNIT"/>
    <property type="match status" value="1"/>
</dbReference>
<dbReference type="Gene3D" id="1.10.10.1100">
    <property type="entry name" value="BFD-like [2Fe-2S]-binding domain"/>
    <property type="match status" value="1"/>
</dbReference>
<keyword evidence="11" id="KW-0408">Iron</keyword>
<gene>
    <name evidence="17" type="primary">nasD_1</name>
    <name evidence="17" type="ORF">HDIA_1248</name>
</gene>
<comment type="cofactor">
    <cofactor evidence="2">
        <name>[4Fe-4S] cluster</name>
        <dbReference type="ChEBI" id="CHEBI:49883"/>
    </cofactor>
</comment>
<comment type="cofactor">
    <cofactor evidence="1">
        <name>siroheme</name>
        <dbReference type="ChEBI" id="CHEBI:60052"/>
    </cofactor>
</comment>
<dbReference type="InterPro" id="IPR007419">
    <property type="entry name" value="BFD-like_2Fe2S-bd_dom"/>
</dbReference>
<keyword evidence="13" id="KW-0812">Transmembrane</keyword>
<keyword evidence="18" id="KW-1185">Reference proteome</keyword>
<evidence type="ECO:0000256" key="13">
    <source>
        <dbReference type="SAM" id="Phobius"/>
    </source>
</evidence>
<dbReference type="EMBL" id="LT960614">
    <property type="protein sequence ID" value="SON54789.1"/>
    <property type="molecule type" value="Genomic_DNA"/>
</dbReference>
<dbReference type="InterPro" id="IPR036188">
    <property type="entry name" value="FAD/NAD-bd_sf"/>
</dbReference>
<evidence type="ECO:0000259" key="15">
    <source>
        <dbReference type="Pfam" id="PF07992"/>
    </source>
</evidence>
<dbReference type="EC" id="1.7.1.4" evidence="17"/>
<evidence type="ECO:0000313" key="17">
    <source>
        <dbReference type="EMBL" id="SON54789.1"/>
    </source>
</evidence>
<dbReference type="Proteomes" id="UP000223606">
    <property type="component" value="Chromosome 1"/>
</dbReference>
<feature type="transmembrane region" description="Helical" evidence="13">
    <location>
        <begin position="550"/>
        <end position="568"/>
    </location>
</feature>
<evidence type="ECO:0000256" key="6">
    <source>
        <dbReference type="ARBA" id="ARBA00022617"/>
    </source>
</evidence>
<dbReference type="AlphaFoldDB" id="A0A2C9D3M9"/>
<keyword evidence="9" id="KW-0274">FAD</keyword>